<evidence type="ECO:0000256" key="3">
    <source>
        <dbReference type="SAM" id="MobiDB-lite"/>
    </source>
</evidence>
<evidence type="ECO:0000256" key="2">
    <source>
        <dbReference type="PROSITE-ProRule" id="PRU00104"/>
    </source>
</evidence>
<feature type="compositionally biased region" description="Low complexity" evidence="3">
    <location>
        <begin position="1704"/>
        <end position="1715"/>
    </location>
</feature>
<accession>A0A0S4IMZ4</accession>
<name>A0A0S4IMZ4_BODSA</name>
<dbReference type="Pfam" id="PF00632">
    <property type="entry name" value="HECT"/>
    <property type="match status" value="1"/>
</dbReference>
<dbReference type="SUPFAM" id="SSF57850">
    <property type="entry name" value="RING/U-box"/>
    <property type="match status" value="1"/>
</dbReference>
<feature type="active site" description="Glycyl thioester intermediate" evidence="2">
    <location>
        <position position="1919"/>
    </location>
</feature>
<dbReference type="PANTHER" id="PTHR46654:SF1">
    <property type="entry name" value="E3 UBIQUITIN-PROTEIN LIGASE HECTD3"/>
    <property type="match status" value="1"/>
</dbReference>
<feature type="region of interest" description="Disordered" evidence="3">
    <location>
        <begin position="1369"/>
        <end position="1397"/>
    </location>
</feature>
<dbReference type="SUPFAM" id="SSF49899">
    <property type="entry name" value="Concanavalin A-like lectins/glucanases"/>
    <property type="match status" value="1"/>
</dbReference>
<proteinExistence type="predicted"/>
<feature type="region of interest" description="Disordered" evidence="3">
    <location>
        <begin position="1322"/>
        <end position="1346"/>
    </location>
</feature>
<dbReference type="InterPro" id="IPR035983">
    <property type="entry name" value="Hect_E3_ubiquitin_ligase"/>
</dbReference>
<dbReference type="GO" id="GO:0005737">
    <property type="term" value="C:cytoplasm"/>
    <property type="evidence" value="ECO:0007669"/>
    <property type="project" value="TreeGrafter"/>
</dbReference>
<dbReference type="CDD" id="cd02249">
    <property type="entry name" value="ZZ"/>
    <property type="match status" value="1"/>
</dbReference>
<dbReference type="Gene3D" id="3.90.1750.10">
    <property type="entry name" value="Hect, E3 ligase catalytic domains"/>
    <property type="match status" value="1"/>
</dbReference>
<dbReference type="CDD" id="cd11709">
    <property type="entry name" value="SPRY"/>
    <property type="match status" value="1"/>
</dbReference>
<evidence type="ECO:0000259" key="4">
    <source>
        <dbReference type="PROSITE" id="PS50237"/>
    </source>
</evidence>
<dbReference type="PANTHER" id="PTHR46654">
    <property type="entry name" value="E3 UBIQUITIN-PROTEIN LIGASE HECTD3"/>
    <property type="match status" value="1"/>
</dbReference>
<feature type="region of interest" description="Disordered" evidence="3">
    <location>
        <begin position="1704"/>
        <end position="1737"/>
    </location>
</feature>
<dbReference type="Gene3D" id="3.30.2410.10">
    <property type="entry name" value="Hect, E3 ligase catalytic domain"/>
    <property type="match status" value="1"/>
</dbReference>
<evidence type="ECO:0000313" key="5">
    <source>
        <dbReference type="EMBL" id="CUE75314.1"/>
    </source>
</evidence>
<reference evidence="6" key="1">
    <citation type="submission" date="2015-09" db="EMBL/GenBank/DDBJ databases">
        <authorList>
            <consortium name="Pathogen Informatics"/>
        </authorList>
    </citation>
    <scope>NUCLEOTIDE SEQUENCE [LARGE SCALE GENOMIC DNA]</scope>
    <source>
        <strain evidence="6">Lake Konstanz</strain>
    </source>
</reference>
<dbReference type="OMA" id="ISHYSEI"/>
<dbReference type="Pfam" id="PF00622">
    <property type="entry name" value="SPRY"/>
    <property type="match status" value="1"/>
</dbReference>
<evidence type="ECO:0000256" key="1">
    <source>
        <dbReference type="ARBA" id="ARBA00022786"/>
    </source>
</evidence>
<keyword evidence="6" id="KW-1185">Reference proteome</keyword>
<protein>
    <recommendedName>
        <fullName evidence="4">HECT domain-containing protein</fullName>
    </recommendedName>
</protein>
<dbReference type="Proteomes" id="UP000051952">
    <property type="component" value="Unassembled WGS sequence"/>
</dbReference>
<dbReference type="PROSITE" id="PS50237">
    <property type="entry name" value="HECT"/>
    <property type="match status" value="1"/>
</dbReference>
<dbReference type="InterPro" id="IPR013320">
    <property type="entry name" value="ConA-like_dom_sf"/>
</dbReference>
<dbReference type="Gene3D" id="2.60.120.920">
    <property type="match status" value="1"/>
</dbReference>
<dbReference type="InterPro" id="IPR042469">
    <property type="entry name" value="HECTD3"/>
</dbReference>
<dbReference type="GO" id="GO:0004842">
    <property type="term" value="F:ubiquitin-protein transferase activity"/>
    <property type="evidence" value="ECO:0007669"/>
    <property type="project" value="InterPro"/>
</dbReference>
<keyword evidence="1 2" id="KW-0833">Ubl conjugation pathway</keyword>
<gene>
    <name evidence="5" type="ORF">BSAL_55940</name>
</gene>
<sequence>MYNTDAVAVILPSSPSVPAIRTTLQQPHFALCLNEKRNCDGCVSQHRETKLSNANQEWFKCNDCVDYNLCGYCFGNFVHSHHPFTRMDGRLLVHTRLPPMGKLQAGATLVAPGTSVSYLKSIGCTMPEDAMSCVAVSAQPESMCTWGLIYSPQEDPSFTVNVKINDSPTGTVLSTNRPVFIGVGEASEILGATVEDLRKRCVTGFPTGVSMCSDSRVRRKLNFTSVSPHGFLTGSTITITVQLGQGRARLTRDWIDVGFVALPPNINPNSKLVGFVLFGSPNMTASVAPERAPHTLVTVVETISNELIRVSDSSNIHRFCSLQDCRVPMMAESGTPKVDMWYYAFLDNRLTTCRVAMVDKGEAVVFFPKRDSVQRVPTHHLFYPIFGDVPGNDDFVDYMDDDAATCGGDSSSLYGAGVAPSMPAIPTMSPNGSAGGALPSAHQTLITASSGGTAAAKSSSNNGPATMMDGFVMSRLMVILSCLMEDASLVPLLLTHAQTVLPLLHRLASVRIDSDAPTSFLPELRAAVASTTQVPRTQRLLNKPLAPFVPTTTPELEKTHAFPVKPNMLVAIIDGPLKGKLFRAQCAGTDTFRAEPLDGGAPATIKAAACVPVKQTAGRPWWRVSGGLPSSVLEHTLRSEVLPMHTNAKLLVSAEGEWHGELITAQNSNMSMSLSLRVDAMNWQITGTARVTIPDGRVIETAVRGTHHRYARTMRLACSYPTAGPHMTNDELRVGLRTFGVQATQEATRDDMIRKLASLCSHLPQPCWTLRGSVDAEGLRMSGTWKHTEGLSGTFSISSLRAVTLSALTTPFYHIEPLPNCVDMPIAAPQARDVYTVMHRLIVLLARHLYVSLIGRSGELAKEISKEIIHYHAHPLTERIIAFCVDTQPQRFYRILGEAITLMMDPKATPWDSSTLSAIITKSILLRPSTSATMPSVIWDALHAVVAAAHNCGEDHRHKVLDNVIQLIRGMAAHPPGGFLEDPTLPPPSLVGTDPTPTADLLTALCTWVDTQASTIVGIAPVRRDVAAGIELLLTIAEPLANRVATSVPLPVLRCLMDMAVSIQLGVPLPWAAEASSSRASADAQLPTLEVLCPFGQLMDGELKVGKVMSNLRTVSPHSGSNAATGAPPSSPQPPSKYYFEVVLPERTLAAFAVGWGTQQHSEIPSQHVGSDLHSFAFSGAQVVMKQVKEEYKFGVDIAAGAVVGCLLDLTEKTAAWSINGVVGPFIPVPILVADYDMHAYASTGSCSGLKIHMSAMEFLYVPDGYCDLAGRTSGVQVVSFDATRRSTIPVRPMSFYTHVASYLSDVEQALSSNLNSASSAAANSASAQQPPSDGGSAGQQTPSSTTQAIATPAVDSVANVATSPSSAGTAATAAIGGGTHNAIPSTSSVQHQHHQPQLLLPPHVEAAIRGRYSQLMSLTDVEISQCVSVIRVAESCMTTARRFIDLEGESVEGRLASAFLYMKQLVTRSFRRKLVEIPQVENNKSYNPPNATIRFTDLSSTFSRSNETALHHTILAQLHRQIGSFTPKQMLQNPMVRVHLYMTQSGHAPQDLGGPYRQMWSLLGDEMMTHPDSCYPHTDFHRNPLFRFANNSQRISLVPDHLASSTLELHLFTFLGKLMGHMARARSPLPVDISPFVWKFLVEDPLNVRDYYQHVDSVVEQSVNDEEFLRSEVAEDVIPNYADAISRETELYQIQQFQLQQQQHQQAHNNTAVQQHHHPFAPFGPQGSGTASAASSGSGIRALTAGHGGVVAAVLPTTNNTMGSMLASHQQTNNASRSDISLIYEDPDEAAILPFAVRRRVAEECLTHCMDLQLTALRTGLWSTLPKRVTRCLCWQDLERSVCGDASPTLEQMRDAVIVQAQHLREQFFWRLVEEMTGAQRSALLCFACGQKRLPLVKKVRVIENTESLEHLPRAQSCSALVTIPCYTSYDVFRAKVLSAIEHQSEMELA</sequence>
<organism evidence="5 6">
    <name type="scientific">Bodo saltans</name>
    <name type="common">Flagellated protozoan</name>
    <dbReference type="NCBI Taxonomy" id="75058"/>
    <lineage>
        <taxon>Eukaryota</taxon>
        <taxon>Discoba</taxon>
        <taxon>Euglenozoa</taxon>
        <taxon>Kinetoplastea</taxon>
        <taxon>Metakinetoplastina</taxon>
        <taxon>Eubodonida</taxon>
        <taxon>Bodonidae</taxon>
        <taxon>Bodo</taxon>
    </lineage>
</organism>
<dbReference type="VEuPathDB" id="TriTrypDB:BSAL_55940"/>
<dbReference type="EMBL" id="CYKH01000175">
    <property type="protein sequence ID" value="CUE75314.1"/>
    <property type="molecule type" value="Genomic_DNA"/>
</dbReference>
<dbReference type="SMART" id="SM00119">
    <property type="entry name" value="HECTc"/>
    <property type="match status" value="1"/>
</dbReference>
<dbReference type="InterPro" id="IPR043136">
    <property type="entry name" value="B30.2/SPRY_sf"/>
</dbReference>
<evidence type="ECO:0000313" key="6">
    <source>
        <dbReference type="Proteomes" id="UP000051952"/>
    </source>
</evidence>
<dbReference type="InterPro" id="IPR003877">
    <property type="entry name" value="SPRY_dom"/>
</dbReference>
<dbReference type="InterPro" id="IPR000569">
    <property type="entry name" value="HECT_dom"/>
</dbReference>
<dbReference type="SUPFAM" id="SSF56204">
    <property type="entry name" value="Hect, E3 ligase catalytic domain"/>
    <property type="match status" value="1"/>
</dbReference>
<dbReference type="OrthoDB" id="8068875at2759"/>
<feature type="domain" description="HECT" evidence="4">
    <location>
        <begin position="1528"/>
        <end position="1951"/>
    </location>
</feature>